<protein>
    <recommendedName>
        <fullName evidence="8">Ribosomal protein uS12 methylthiotransferase RimO</fullName>
        <shortName evidence="8">uS12 MTTase</shortName>
        <shortName evidence="8">uS12 methylthiotransferase</shortName>
        <ecNumber evidence="8">2.8.4.4</ecNumber>
    </recommendedName>
    <alternativeName>
        <fullName evidence="8">Ribosomal protein uS12 (aspartate-C(3))-methylthiotransferase</fullName>
    </alternativeName>
    <alternativeName>
        <fullName evidence="8">Ribosome maturation factor RimO</fullName>
    </alternativeName>
</protein>
<organism evidence="12 13">
    <name type="scientific">Acetoanaerobium pronyense</name>
    <dbReference type="NCBI Taxonomy" id="1482736"/>
    <lineage>
        <taxon>Bacteria</taxon>
        <taxon>Bacillati</taxon>
        <taxon>Bacillota</taxon>
        <taxon>Clostridia</taxon>
        <taxon>Peptostreptococcales</taxon>
        <taxon>Filifactoraceae</taxon>
        <taxon>Acetoanaerobium</taxon>
    </lineage>
</organism>
<dbReference type="EMBL" id="JAGGLI010000001">
    <property type="protein sequence ID" value="MBP2026453.1"/>
    <property type="molecule type" value="Genomic_DNA"/>
</dbReference>
<dbReference type="InterPro" id="IPR002792">
    <property type="entry name" value="TRAM_dom"/>
</dbReference>
<reference evidence="12 13" key="1">
    <citation type="submission" date="2021-03" db="EMBL/GenBank/DDBJ databases">
        <title>Genomic Encyclopedia of Type Strains, Phase IV (KMG-IV): sequencing the most valuable type-strain genomes for metagenomic binning, comparative biology and taxonomic classification.</title>
        <authorList>
            <person name="Goeker M."/>
        </authorList>
    </citation>
    <scope>NUCLEOTIDE SEQUENCE [LARGE SCALE GENOMIC DNA]</scope>
    <source>
        <strain evidence="12 13">DSM 27512</strain>
    </source>
</reference>
<dbReference type="SUPFAM" id="SSF102114">
    <property type="entry name" value="Radical SAM enzymes"/>
    <property type="match status" value="1"/>
</dbReference>
<dbReference type="InterPro" id="IPR038135">
    <property type="entry name" value="Methylthiotransferase_N_sf"/>
</dbReference>
<feature type="domain" description="MTTase N-terminal" evidence="10">
    <location>
        <begin position="3"/>
        <end position="119"/>
    </location>
</feature>
<dbReference type="NCBIfam" id="TIGR01125">
    <property type="entry name" value="30S ribosomal protein S12 methylthiotransferase RimO"/>
    <property type="match status" value="1"/>
</dbReference>
<dbReference type="PROSITE" id="PS50926">
    <property type="entry name" value="TRAM"/>
    <property type="match status" value="1"/>
</dbReference>
<comment type="function">
    <text evidence="8">Catalyzes the methylthiolation of an aspartic acid residue of ribosomal protein uS12.</text>
</comment>
<dbReference type="PANTHER" id="PTHR43837:SF1">
    <property type="entry name" value="RIBOSOMAL PROTEIN US12 METHYLTHIOTRANSFERASE RIMO"/>
    <property type="match status" value="1"/>
</dbReference>
<keyword evidence="6 8" id="KW-0408">Iron</keyword>
<dbReference type="PANTHER" id="PTHR43837">
    <property type="entry name" value="RIBOSOMAL PROTEIN S12 METHYLTHIOTRANSFERASE RIMO"/>
    <property type="match status" value="1"/>
</dbReference>
<dbReference type="HAMAP" id="MF_01865">
    <property type="entry name" value="MTTase_RimO"/>
    <property type="match status" value="1"/>
</dbReference>
<comment type="subcellular location">
    <subcellularLocation>
        <location evidence="8">Cytoplasm</location>
    </subcellularLocation>
</comment>
<dbReference type="Pfam" id="PF00919">
    <property type="entry name" value="UPF0004"/>
    <property type="match status" value="1"/>
</dbReference>
<accession>A0ABS4KFC9</accession>
<keyword evidence="5 8" id="KW-0479">Metal-binding</keyword>
<evidence type="ECO:0000256" key="8">
    <source>
        <dbReference type="HAMAP-Rule" id="MF_01865"/>
    </source>
</evidence>
<keyword evidence="1 8" id="KW-0004">4Fe-4S</keyword>
<feature type="binding site" evidence="8">
    <location>
        <position position="156"/>
    </location>
    <ligand>
        <name>[4Fe-4S] cluster</name>
        <dbReference type="ChEBI" id="CHEBI:49883"/>
        <label>2</label>
        <note>4Fe-4S-S-AdoMet</note>
    </ligand>
</feature>
<sequence>MKNKVYISTLGCSKNLVDSEMMLSLLKEDGIEKTDDLSSADLAVVNTCGFIESAKEESISEILDIARYKEIGKLKHLIVAGCLSQRYSEDLKNELPEVDAFIGTTSFEMISQIVKGLELGQKQSLILDINRDMNLSAKRELLTESYSAFIKIAEGCDNLCTYCIIPKLRGGYRSRRIEDIIEEAKMLAENGVKEIILIAQDTTKYGLDLYNEKRIAQLLRELSKIEKIKWIRFLYSYPEDIDEELVKAVKESEKVCSYFDMPIQHSHDNVLKRMNRKTTQEDIISKIELIRSEIPNAVIRTTLISGFPQESEEEFEDMVNFVSKVKFDRLGVFTYSKEEGTPAANMKGHIDQKTKEYRQGKIMEIQQGISLEKNQEYIGKTMEVLIEKNAEDNVYEARSFRDAPEIDGIVFVKSKNKLEKGSFVKVKINDAMEYDLIGDEIE</sequence>
<comment type="catalytic activity">
    <reaction evidence="8">
        <text>L-aspartate(89)-[ribosomal protein uS12]-hydrogen + (sulfur carrier)-SH + AH2 + 2 S-adenosyl-L-methionine = 3-methylsulfanyl-L-aspartate(89)-[ribosomal protein uS12]-hydrogen + (sulfur carrier)-H + 5'-deoxyadenosine + L-methionine + A + S-adenosyl-L-homocysteine + 2 H(+)</text>
        <dbReference type="Rhea" id="RHEA:37087"/>
        <dbReference type="Rhea" id="RHEA-COMP:10460"/>
        <dbReference type="Rhea" id="RHEA-COMP:10461"/>
        <dbReference type="Rhea" id="RHEA-COMP:14737"/>
        <dbReference type="Rhea" id="RHEA-COMP:14739"/>
        <dbReference type="ChEBI" id="CHEBI:13193"/>
        <dbReference type="ChEBI" id="CHEBI:15378"/>
        <dbReference type="ChEBI" id="CHEBI:17319"/>
        <dbReference type="ChEBI" id="CHEBI:17499"/>
        <dbReference type="ChEBI" id="CHEBI:29917"/>
        <dbReference type="ChEBI" id="CHEBI:29961"/>
        <dbReference type="ChEBI" id="CHEBI:57844"/>
        <dbReference type="ChEBI" id="CHEBI:57856"/>
        <dbReference type="ChEBI" id="CHEBI:59789"/>
        <dbReference type="ChEBI" id="CHEBI:64428"/>
        <dbReference type="ChEBI" id="CHEBI:73599"/>
        <dbReference type="EC" id="2.8.4.4"/>
    </reaction>
</comment>
<keyword evidence="2 8" id="KW-0963">Cytoplasm</keyword>
<dbReference type="SFLD" id="SFLDG01061">
    <property type="entry name" value="methylthiotransferase"/>
    <property type="match status" value="1"/>
</dbReference>
<dbReference type="InterPro" id="IPR005839">
    <property type="entry name" value="Methylthiotransferase"/>
</dbReference>
<dbReference type="InterPro" id="IPR007197">
    <property type="entry name" value="rSAM"/>
</dbReference>
<evidence type="ECO:0000256" key="2">
    <source>
        <dbReference type="ARBA" id="ARBA00022490"/>
    </source>
</evidence>
<evidence type="ECO:0000256" key="7">
    <source>
        <dbReference type="ARBA" id="ARBA00023014"/>
    </source>
</evidence>
<dbReference type="InterPro" id="IPR020612">
    <property type="entry name" value="Methylthiotransferase_CS"/>
</dbReference>
<feature type="binding site" evidence="8">
    <location>
        <position position="48"/>
    </location>
    <ligand>
        <name>[4Fe-4S] cluster</name>
        <dbReference type="ChEBI" id="CHEBI:49883"/>
        <label>1</label>
    </ligand>
</feature>
<dbReference type="SMART" id="SM00729">
    <property type="entry name" value="Elp3"/>
    <property type="match status" value="1"/>
</dbReference>
<evidence type="ECO:0000313" key="12">
    <source>
        <dbReference type="EMBL" id="MBP2026453.1"/>
    </source>
</evidence>
<dbReference type="GO" id="GO:0005840">
    <property type="term" value="C:ribosome"/>
    <property type="evidence" value="ECO:0007669"/>
    <property type="project" value="UniProtKB-KW"/>
</dbReference>
<gene>
    <name evidence="8" type="primary">rimO</name>
    <name evidence="12" type="ORF">J2Z35_000242</name>
</gene>
<keyword evidence="4 8" id="KW-0949">S-adenosyl-L-methionine</keyword>
<evidence type="ECO:0000259" key="11">
    <source>
        <dbReference type="PROSITE" id="PS51918"/>
    </source>
</evidence>
<comment type="cofactor">
    <cofactor evidence="8">
        <name>[4Fe-4S] cluster</name>
        <dbReference type="ChEBI" id="CHEBI:49883"/>
    </cofactor>
    <text evidence="8">Binds 2 [4Fe-4S] clusters. One cluster is coordinated with 3 cysteines and an exchangeable S-adenosyl-L-methionine.</text>
</comment>
<evidence type="ECO:0000259" key="10">
    <source>
        <dbReference type="PROSITE" id="PS51449"/>
    </source>
</evidence>
<dbReference type="SFLD" id="SFLDF00274">
    <property type="entry name" value="ribosomal_protein_S12_methylth"/>
    <property type="match status" value="1"/>
</dbReference>
<dbReference type="CDD" id="cd01335">
    <property type="entry name" value="Radical_SAM"/>
    <property type="match status" value="1"/>
</dbReference>
<dbReference type="SFLD" id="SFLDG01082">
    <property type="entry name" value="B12-binding_domain_containing"/>
    <property type="match status" value="1"/>
</dbReference>
<dbReference type="GO" id="GO:0103039">
    <property type="term" value="F:protein methylthiotransferase activity"/>
    <property type="evidence" value="ECO:0007669"/>
    <property type="project" value="UniProtKB-EC"/>
</dbReference>
<evidence type="ECO:0000259" key="9">
    <source>
        <dbReference type="PROSITE" id="PS50926"/>
    </source>
</evidence>
<dbReference type="SFLD" id="SFLDS00029">
    <property type="entry name" value="Radical_SAM"/>
    <property type="match status" value="1"/>
</dbReference>
<comment type="caution">
    <text evidence="12">The sequence shown here is derived from an EMBL/GenBank/DDBJ whole genome shotgun (WGS) entry which is preliminary data.</text>
</comment>
<proteinExistence type="inferred from homology"/>
<dbReference type="EC" id="2.8.4.4" evidence="8"/>
<dbReference type="Pfam" id="PF18693">
    <property type="entry name" value="TRAM_2"/>
    <property type="match status" value="1"/>
</dbReference>
<feature type="domain" description="TRAM" evidence="9">
    <location>
        <begin position="375"/>
        <end position="442"/>
    </location>
</feature>
<keyword evidence="3 8" id="KW-0808">Transferase</keyword>
<dbReference type="InterPro" id="IPR012340">
    <property type="entry name" value="NA-bd_OB-fold"/>
</dbReference>
<keyword evidence="7 8" id="KW-0411">Iron-sulfur</keyword>
<dbReference type="InterPro" id="IPR005840">
    <property type="entry name" value="Ribosomal_uS12_MeSTrfase_RimO"/>
</dbReference>
<keyword evidence="13" id="KW-1185">Reference proteome</keyword>
<dbReference type="InterPro" id="IPR023404">
    <property type="entry name" value="rSAM_horseshoe"/>
</dbReference>
<dbReference type="Pfam" id="PF04055">
    <property type="entry name" value="Radical_SAM"/>
    <property type="match status" value="1"/>
</dbReference>
<dbReference type="NCBIfam" id="TIGR00089">
    <property type="entry name" value="MiaB/RimO family radical SAM methylthiotransferase"/>
    <property type="match status" value="1"/>
</dbReference>
<name>A0ABS4KFC9_9FIRM</name>
<dbReference type="Gene3D" id="3.80.30.20">
    <property type="entry name" value="tm_1862 like domain"/>
    <property type="match status" value="1"/>
</dbReference>
<feature type="binding site" evidence="8">
    <location>
        <position position="163"/>
    </location>
    <ligand>
        <name>[4Fe-4S] cluster</name>
        <dbReference type="ChEBI" id="CHEBI:49883"/>
        <label>2</label>
        <note>4Fe-4S-S-AdoMet</note>
    </ligand>
</feature>
<evidence type="ECO:0000256" key="6">
    <source>
        <dbReference type="ARBA" id="ARBA00023004"/>
    </source>
</evidence>
<feature type="domain" description="Radical SAM core" evidence="11">
    <location>
        <begin position="142"/>
        <end position="372"/>
    </location>
</feature>
<dbReference type="InterPro" id="IPR006638">
    <property type="entry name" value="Elp3/MiaA/NifB-like_rSAM"/>
</dbReference>
<dbReference type="Gene3D" id="3.40.50.12160">
    <property type="entry name" value="Methylthiotransferase, N-terminal domain"/>
    <property type="match status" value="1"/>
</dbReference>
<keyword evidence="12" id="KW-0687">Ribonucleoprotein</keyword>
<dbReference type="Proteomes" id="UP001314903">
    <property type="component" value="Unassembled WGS sequence"/>
</dbReference>
<evidence type="ECO:0000256" key="5">
    <source>
        <dbReference type="ARBA" id="ARBA00022723"/>
    </source>
</evidence>
<evidence type="ECO:0000313" key="13">
    <source>
        <dbReference type="Proteomes" id="UP001314903"/>
    </source>
</evidence>
<dbReference type="PROSITE" id="PS01278">
    <property type="entry name" value="MTTASE_RADICAL"/>
    <property type="match status" value="1"/>
</dbReference>
<feature type="binding site" evidence="8">
    <location>
        <position position="12"/>
    </location>
    <ligand>
        <name>[4Fe-4S] cluster</name>
        <dbReference type="ChEBI" id="CHEBI:49883"/>
        <label>1</label>
    </ligand>
</feature>
<feature type="binding site" evidence="8">
    <location>
        <position position="82"/>
    </location>
    <ligand>
        <name>[4Fe-4S] cluster</name>
        <dbReference type="ChEBI" id="CHEBI:49883"/>
        <label>1</label>
    </ligand>
</feature>
<dbReference type="InterPro" id="IPR058240">
    <property type="entry name" value="rSAM_sf"/>
</dbReference>
<evidence type="ECO:0000256" key="4">
    <source>
        <dbReference type="ARBA" id="ARBA00022691"/>
    </source>
</evidence>
<dbReference type="PROSITE" id="PS51918">
    <property type="entry name" value="RADICAL_SAM"/>
    <property type="match status" value="1"/>
</dbReference>
<evidence type="ECO:0000256" key="1">
    <source>
        <dbReference type="ARBA" id="ARBA00022485"/>
    </source>
</evidence>
<feature type="binding site" evidence="8">
    <location>
        <position position="160"/>
    </location>
    <ligand>
        <name>[4Fe-4S] cluster</name>
        <dbReference type="ChEBI" id="CHEBI:49883"/>
        <label>2</label>
        <note>4Fe-4S-S-AdoMet</note>
    </ligand>
</feature>
<dbReference type="Gene3D" id="2.40.50.140">
    <property type="entry name" value="Nucleic acid-binding proteins"/>
    <property type="match status" value="1"/>
</dbReference>
<dbReference type="InterPro" id="IPR013848">
    <property type="entry name" value="Methylthiotransferase_N"/>
</dbReference>
<dbReference type="RefSeq" id="WP_209658508.1">
    <property type="nucleotide sequence ID" value="NZ_JAGGLI010000001.1"/>
</dbReference>
<evidence type="ECO:0000256" key="3">
    <source>
        <dbReference type="ARBA" id="ARBA00022679"/>
    </source>
</evidence>
<dbReference type="PROSITE" id="PS51449">
    <property type="entry name" value="MTTASE_N"/>
    <property type="match status" value="1"/>
</dbReference>
<comment type="similarity">
    <text evidence="8">Belongs to the methylthiotransferase family. RimO subfamily.</text>
</comment>
<keyword evidence="12" id="KW-0689">Ribosomal protein</keyword>